<dbReference type="EMBL" id="RMBX01000011">
    <property type="protein sequence ID" value="RPD39488.1"/>
    <property type="molecule type" value="Genomic_DNA"/>
</dbReference>
<evidence type="ECO:0000313" key="2">
    <source>
        <dbReference type="Proteomes" id="UP000279089"/>
    </source>
</evidence>
<reference evidence="2" key="1">
    <citation type="submission" date="2018-11" db="EMBL/GenBank/DDBJ databases">
        <title>Chitinophaga lutea sp.nov., isolate from arsenic contaminated soil.</title>
        <authorList>
            <person name="Zong Y."/>
        </authorList>
    </citation>
    <scope>NUCLEOTIDE SEQUENCE [LARGE SCALE GENOMIC DNA]</scope>
    <source>
        <strain evidence="2">YLT18</strain>
    </source>
</reference>
<accession>A0A3N4M820</accession>
<dbReference type="AlphaFoldDB" id="A0A3N4M820"/>
<sequence>MAQIPLRGQVNSTLYHRYRDQCIIKVSESPVDSKLFQTISSKAALNKKIKKTLTLARCIFQKNVS</sequence>
<keyword evidence="2" id="KW-1185">Reference proteome</keyword>
<proteinExistence type="predicted"/>
<evidence type="ECO:0000313" key="1">
    <source>
        <dbReference type="EMBL" id="RPD39488.1"/>
    </source>
</evidence>
<organism evidence="1 2">
    <name type="scientific">Chitinophaga barathri</name>
    <dbReference type="NCBI Taxonomy" id="1647451"/>
    <lineage>
        <taxon>Bacteria</taxon>
        <taxon>Pseudomonadati</taxon>
        <taxon>Bacteroidota</taxon>
        <taxon>Chitinophagia</taxon>
        <taxon>Chitinophagales</taxon>
        <taxon>Chitinophagaceae</taxon>
        <taxon>Chitinophaga</taxon>
    </lineage>
</organism>
<dbReference type="Proteomes" id="UP000279089">
    <property type="component" value="Unassembled WGS sequence"/>
</dbReference>
<protein>
    <submittedName>
        <fullName evidence="1">Uncharacterized protein</fullName>
    </submittedName>
</protein>
<gene>
    <name evidence="1" type="ORF">EG028_20435</name>
</gene>
<name>A0A3N4M820_9BACT</name>
<comment type="caution">
    <text evidence="1">The sequence shown here is derived from an EMBL/GenBank/DDBJ whole genome shotgun (WGS) entry which is preliminary data.</text>
</comment>